<dbReference type="RefSeq" id="WP_150496516.1">
    <property type="nucleotide sequence ID" value="NZ_BMFA01000007.1"/>
</dbReference>
<comment type="caution">
    <text evidence="1">The sequence shown here is derived from an EMBL/GenBank/DDBJ whole genome shotgun (WGS) entry which is preliminary data.</text>
</comment>
<keyword evidence="2" id="KW-1185">Reference proteome</keyword>
<reference evidence="1" key="1">
    <citation type="journal article" date="2014" name="Int. J. Syst. Evol. Microbiol.">
        <title>Complete genome sequence of Corynebacterium casei LMG S-19264T (=DSM 44701T), isolated from a smear-ripened cheese.</title>
        <authorList>
            <consortium name="US DOE Joint Genome Institute (JGI-PGF)"/>
            <person name="Walter F."/>
            <person name="Albersmeier A."/>
            <person name="Kalinowski J."/>
            <person name="Ruckert C."/>
        </authorList>
    </citation>
    <scope>NUCLEOTIDE SEQUENCE</scope>
    <source>
        <strain evidence="1">CGMCC 1.12426</strain>
    </source>
</reference>
<gene>
    <name evidence="1" type="ORF">GCM10011316_26170</name>
</gene>
<dbReference type="EMBL" id="BMFA01000007">
    <property type="protein sequence ID" value="GGB52888.1"/>
    <property type="molecule type" value="Genomic_DNA"/>
</dbReference>
<sequence>MGGCPLQNRVTPSGEIISDPARGLFMGNRGGRLHDPATKTLSARRWVSRRWICCVTRFGGRRREVMGDSYTELFFLDEVTALAAGHRPCFECRRACAGMFAKAFAQAHGLGSPPTANEMDLLLHQNRLDGRTKRTFKALLSDLPDGAMVRWAGQPHGKKDGRLWKWTPGGYSCGPDRDTIPDVVDVLTPRTICKVLDAGYTPAWHASAAE</sequence>
<evidence type="ECO:0000313" key="1">
    <source>
        <dbReference type="EMBL" id="GGB52888.1"/>
    </source>
</evidence>
<organism evidence="1 2">
    <name type="scientific">Roseibium aquae</name>
    <dbReference type="NCBI Taxonomy" id="1323746"/>
    <lineage>
        <taxon>Bacteria</taxon>
        <taxon>Pseudomonadati</taxon>
        <taxon>Pseudomonadota</taxon>
        <taxon>Alphaproteobacteria</taxon>
        <taxon>Hyphomicrobiales</taxon>
        <taxon>Stappiaceae</taxon>
        <taxon>Roseibium</taxon>
    </lineage>
</organism>
<accession>A0A916TLJ3</accession>
<dbReference type="Proteomes" id="UP000605148">
    <property type="component" value="Unassembled WGS sequence"/>
</dbReference>
<name>A0A916TLJ3_9HYPH</name>
<dbReference type="AlphaFoldDB" id="A0A916TLJ3"/>
<dbReference type="OrthoDB" id="894286at2"/>
<protein>
    <submittedName>
        <fullName evidence="1">Uncharacterized protein</fullName>
    </submittedName>
</protein>
<reference evidence="1" key="2">
    <citation type="submission" date="2020-09" db="EMBL/GenBank/DDBJ databases">
        <authorList>
            <person name="Sun Q."/>
            <person name="Zhou Y."/>
        </authorList>
    </citation>
    <scope>NUCLEOTIDE SEQUENCE</scope>
    <source>
        <strain evidence="1">CGMCC 1.12426</strain>
    </source>
</reference>
<evidence type="ECO:0000313" key="2">
    <source>
        <dbReference type="Proteomes" id="UP000605148"/>
    </source>
</evidence>
<proteinExistence type="predicted"/>